<organism evidence="2 4">
    <name type="scientific">Phytophthora infestans</name>
    <name type="common">Potato late blight agent</name>
    <name type="synonym">Botrytis infestans</name>
    <dbReference type="NCBI Taxonomy" id="4787"/>
    <lineage>
        <taxon>Eukaryota</taxon>
        <taxon>Sar</taxon>
        <taxon>Stramenopiles</taxon>
        <taxon>Oomycota</taxon>
        <taxon>Peronosporomycetes</taxon>
        <taxon>Peronosporales</taxon>
        <taxon>Peronosporaceae</taxon>
        <taxon>Phytophthora</taxon>
    </lineage>
</organism>
<dbReference type="AlphaFoldDB" id="A0A833W4S4"/>
<dbReference type="Proteomes" id="UP000602510">
    <property type="component" value="Unassembled WGS sequence"/>
</dbReference>
<proteinExistence type="predicted"/>
<accession>A0A833W4S4</accession>
<comment type="caution">
    <text evidence="2">The sequence shown here is derived from an EMBL/GenBank/DDBJ whole genome shotgun (WGS) entry which is preliminary data.</text>
</comment>
<gene>
    <name evidence="2" type="ORF">GN244_ATG05644</name>
    <name evidence="3" type="ORF">GN958_ATG12974</name>
</gene>
<feature type="coiled-coil region" evidence="1">
    <location>
        <begin position="5"/>
        <end position="32"/>
    </location>
</feature>
<name>A0A833W4S4_PHYIN</name>
<dbReference type="EMBL" id="JAACNO010001745">
    <property type="protein sequence ID" value="KAF4138021.1"/>
    <property type="molecule type" value="Genomic_DNA"/>
</dbReference>
<evidence type="ECO:0000313" key="3">
    <source>
        <dbReference type="EMBL" id="KAF4138021.1"/>
    </source>
</evidence>
<sequence length="76" mass="8734">MRAAKQKAEHALQKLECELSDERDTQQAGERQLPQLAQACVTRSSDEWARKCRVVAKKLRVKLSMRALQERNELVA</sequence>
<evidence type="ECO:0000313" key="4">
    <source>
        <dbReference type="Proteomes" id="UP000602510"/>
    </source>
</evidence>
<evidence type="ECO:0000256" key="1">
    <source>
        <dbReference type="SAM" id="Coils"/>
    </source>
</evidence>
<protein>
    <submittedName>
        <fullName evidence="2">Uncharacterized protein</fullName>
    </submittedName>
</protein>
<evidence type="ECO:0000313" key="2">
    <source>
        <dbReference type="EMBL" id="KAF4042274.1"/>
    </source>
</evidence>
<keyword evidence="1" id="KW-0175">Coiled coil</keyword>
<reference evidence="2" key="1">
    <citation type="submission" date="2020-04" db="EMBL/GenBank/DDBJ databases">
        <title>Hybrid Assembly of Korean Phytophthora infestans isolates.</title>
        <authorList>
            <person name="Prokchorchik M."/>
            <person name="Lee Y."/>
            <person name="Seo J."/>
            <person name="Cho J.-H."/>
            <person name="Park Y.-E."/>
            <person name="Jang D.-C."/>
            <person name="Im J.-S."/>
            <person name="Choi J.-G."/>
            <person name="Park H.-J."/>
            <person name="Lee G.-B."/>
            <person name="Lee Y.-G."/>
            <person name="Hong S.-Y."/>
            <person name="Cho K."/>
            <person name="Sohn K.H."/>
        </authorList>
    </citation>
    <scope>NUCLEOTIDE SEQUENCE</scope>
    <source>
        <strain evidence="2">KR_1_A1</strain>
        <strain evidence="3">KR_2_A2</strain>
    </source>
</reference>
<dbReference type="EMBL" id="WSZM01000106">
    <property type="protein sequence ID" value="KAF4042274.1"/>
    <property type="molecule type" value="Genomic_DNA"/>
</dbReference>
<dbReference type="Proteomes" id="UP000704712">
    <property type="component" value="Unassembled WGS sequence"/>
</dbReference>
<keyword evidence="4" id="KW-1185">Reference proteome</keyword>